<evidence type="ECO:0000256" key="3">
    <source>
        <dbReference type="ARBA" id="ARBA00022989"/>
    </source>
</evidence>
<dbReference type="PIRSF" id="PIRSF006648">
    <property type="entry name" value="DrrB"/>
    <property type="match status" value="1"/>
</dbReference>
<evidence type="ECO:0000313" key="9">
    <source>
        <dbReference type="Proteomes" id="UP001250214"/>
    </source>
</evidence>
<comment type="caution">
    <text evidence="8">The sequence shown here is derived from an EMBL/GenBank/DDBJ whole genome shotgun (WGS) entry which is preliminary data.</text>
</comment>
<keyword evidence="4 6" id="KW-0472">Membrane</keyword>
<dbReference type="PANTHER" id="PTHR43229:SF2">
    <property type="entry name" value="NODULATION PROTEIN J"/>
    <property type="match status" value="1"/>
</dbReference>
<evidence type="ECO:0000256" key="4">
    <source>
        <dbReference type="ARBA" id="ARBA00023136"/>
    </source>
</evidence>
<keyword evidence="6" id="KW-1003">Cell membrane</keyword>
<proteinExistence type="inferred from homology"/>
<feature type="transmembrane region" description="Helical" evidence="6">
    <location>
        <begin position="132"/>
        <end position="153"/>
    </location>
</feature>
<dbReference type="Proteomes" id="UP001250214">
    <property type="component" value="Unassembled WGS sequence"/>
</dbReference>
<dbReference type="InterPro" id="IPR013525">
    <property type="entry name" value="ABC2_TM"/>
</dbReference>
<dbReference type="PANTHER" id="PTHR43229">
    <property type="entry name" value="NODULATION PROTEIN J"/>
    <property type="match status" value="1"/>
</dbReference>
<dbReference type="InterPro" id="IPR047817">
    <property type="entry name" value="ABC2_TM_bact-type"/>
</dbReference>
<evidence type="ECO:0000259" key="7">
    <source>
        <dbReference type="PROSITE" id="PS51012"/>
    </source>
</evidence>
<keyword evidence="2 6" id="KW-0812">Transmembrane</keyword>
<dbReference type="PROSITE" id="PS51012">
    <property type="entry name" value="ABC_TM2"/>
    <property type="match status" value="1"/>
</dbReference>
<reference evidence="9" key="1">
    <citation type="submission" date="2023-07" db="EMBL/GenBank/DDBJ databases">
        <title>Novel species in the genus Lipingzhangella isolated from Sambhar Salt Lake.</title>
        <authorList>
            <person name="Jiya N."/>
            <person name="Kajale S."/>
            <person name="Sharma A."/>
        </authorList>
    </citation>
    <scope>NUCLEOTIDE SEQUENCE [LARGE SCALE GENOMIC DNA]</scope>
    <source>
        <strain evidence="9">LS1_29</strain>
    </source>
</reference>
<dbReference type="EMBL" id="JAVLVT010000001">
    <property type="protein sequence ID" value="MDS1268761.1"/>
    <property type="molecule type" value="Genomic_DNA"/>
</dbReference>
<keyword evidence="3 6" id="KW-1133">Transmembrane helix</keyword>
<dbReference type="RefSeq" id="WP_310911191.1">
    <property type="nucleotide sequence ID" value="NZ_JAVLVT010000001.1"/>
</dbReference>
<dbReference type="InterPro" id="IPR000412">
    <property type="entry name" value="ABC_2_transport"/>
</dbReference>
<gene>
    <name evidence="8" type="ORF">RIF23_00465</name>
</gene>
<protein>
    <recommendedName>
        <fullName evidence="6">Transport permease protein</fullName>
    </recommendedName>
</protein>
<comment type="subcellular location">
    <subcellularLocation>
        <location evidence="6">Cell membrane</location>
        <topology evidence="6">Multi-pass membrane protein</topology>
    </subcellularLocation>
    <subcellularLocation>
        <location evidence="1">Membrane</location>
        <topology evidence="1">Multi-pass membrane protein</topology>
    </subcellularLocation>
</comment>
<feature type="transmembrane region" description="Helical" evidence="6">
    <location>
        <begin position="160"/>
        <end position="182"/>
    </location>
</feature>
<name>A0ABU2H0D0_9ACTN</name>
<evidence type="ECO:0000256" key="6">
    <source>
        <dbReference type="RuleBase" id="RU361157"/>
    </source>
</evidence>
<evidence type="ECO:0000256" key="2">
    <source>
        <dbReference type="ARBA" id="ARBA00022692"/>
    </source>
</evidence>
<keyword evidence="5" id="KW-0046">Antibiotic resistance</keyword>
<feature type="transmembrane region" description="Helical" evidence="6">
    <location>
        <begin position="20"/>
        <end position="44"/>
    </location>
</feature>
<comment type="similarity">
    <text evidence="6">Belongs to the ABC-2 integral membrane protein family.</text>
</comment>
<evidence type="ECO:0000313" key="8">
    <source>
        <dbReference type="EMBL" id="MDS1268761.1"/>
    </source>
</evidence>
<evidence type="ECO:0000256" key="5">
    <source>
        <dbReference type="ARBA" id="ARBA00023251"/>
    </source>
</evidence>
<feature type="domain" description="ABC transmembrane type-2" evidence="7">
    <location>
        <begin position="18"/>
        <end position="241"/>
    </location>
</feature>
<keyword evidence="6" id="KW-0813">Transport</keyword>
<feature type="transmembrane region" description="Helical" evidence="6">
    <location>
        <begin position="50"/>
        <end position="74"/>
    </location>
</feature>
<sequence>MVLAQTGMELRILLRNGEQLILTLVIPVMLLVLFSQVDLLNLGVEQPVNFLAPGVLALAVMSTAFTGQAIGTGFERHYGVLKRLGTTPLPRSGLLAAKTSAVLAVQAFQIIVLGSVAALLGWSPTMTPSGMVSAALLVLGATAAFSALALLLAGTLRAQATLAAANLVYVILLGMGGVVFPVERLGSTVQTISALLPITALSEGLRAVLSRGAVFPGTELLVLLVWSVGGALLASRFFRWE</sequence>
<feature type="transmembrane region" description="Helical" evidence="6">
    <location>
        <begin position="95"/>
        <end position="120"/>
    </location>
</feature>
<feature type="transmembrane region" description="Helical" evidence="6">
    <location>
        <begin position="220"/>
        <end position="238"/>
    </location>
</feature>
<accession>A0ABU2H0D0</accession>
<keyword evidence="9" id="KW-1185">Reference proteome</keyword>
<dbReference type="InterPro" id="IPR051784">
    <property type="entry name" value="Nod_factor_ABC_transporter"/>
</dbReference>
<evidence type="ECO:0000256" key="1">
    <source>
        <dbReference type="ARBA" id="ARBA00004141"/>
    </source>
</evidence>
<organism evidence="8 9">
    <name type="scientific">Lipingzhangella rawalii</name>
    <dbReference type="NCBI Taxonomy" id="2055835"/>
    <lineage>
        <taxon>Bacteria</taxon>
        <taxon>Bacillati</taxon>
        <taxon>Actinomycetota</taxon>
        <taxon>Actinomycetes</taxon>
        <taxon>Streptosporangiales</taxon>
        <taxon>Nocardiopsidaceae</taxon>
        <taxon>Lipingzhangella</taxon>
    </lineage>
</organism>
<dbReference type="Pfam" id="PF01061">
    <property type="entry name" value="ABC2_membrane"/>
    <property type="match status" value="1"/>
</dbReference>